<feature type="transmembrane region" description="Helical" evidence="1">
    <location>
        <begin position="35"/>
        <end position="53"/>
    </location>
</feature>
<gene>
    <name evidence="2" type="ORF">FJU11_06850</name>
</gene>
<dbReference type="EMBL" id="VHLH01000009">
    <property type="protein sequence ID" value="TPW29848.1"/>
    <property type="molecule type" value="Genomic_DNA"/>
</dbReference>
<dbReference type="Proteomes" id="UP000320314">
    <property type="component" value="Unassembled WGS sequence"/>
</dbReference>
<protein>
    <submittedName>
        <fullName evidence="2">Uncharacterized protein</fullName>
    </submittedName>
</protein>
<organism evidence="2 3">
    <name type="scientific">Pararhizobium mangrovi</name>
    <dbReference type="NCBI Taxonomy" id="2590452"/>
    <lineage>
        <taxon>Bacteria</taxon>
        <taxon>Pseudomonadati</taxon>
        <taxon>Pseudomonadota</taxon>
        <taxon>Alphaproteobacteria</taxon>
        <taxon>Hyphomicrobiales</taxon>
        <taxon>Rhizobiaceae</taxon>
        <taxon>Rhizobium/Agrobacterium group</taxon>
        <taxon>Pararhizobium</taxon>
    </lineage>
</organism>
<sequence length="80" mass="8453">MDSEHFAVMLMSVFGALILGGLMAAGIAWQDKPTFLFALAGTVCAWSAAFPVMFDKPRIYGVLLAVCVVLIAGSVVAFIN</sequence>
<keyword evidence="1" id="KW-1133">Transmembrane helix</keyword>
<evidence type="ECO:0000256" key="1">
    <source>
        <dbReference type="SAM" id="Phobius"/>
    </source>
</evidence>
<dbReference type="OrthoDB" id="8420687at2"/>
<reference evidence="2 3" key="1">
    <citation type="submission" date="2019-06" db="EMBL/GenBank/DDBJ databases">
        <authorList>
            <person name="Li M."/>
        </authorList>
    </citation>
    <scope>NUCLEOTIDE SEQUENCE [LARGE SCALE GENOMIC DNA]</scope>
    <source>
        <strain evidence="2 3">BGMRC6574</strain>
    </source>
</reference>
<evidence type="ECO:0000313" key="2">
    <source>
        <dbReference type="EMBL" id="TPW29848.1"/>
    </source>
</evidence>
<dbReference type="RefSeq" id="WP_141166299.1">
    <property type="nucleotide sequence ID" value="NZ_VHLH01000009.1"/>
</dbReference>
<feature type="transmembrane region" description="Helical" evidence="1">
    <location>
        <begin position="6"/>
        <end position="28"/>
    </location>
</feature>
<feature type="transmembrane region" description="Helical" evidence="1">
    <location>
        <begin position="59"/>
        <end position="79"/>
    </location>
</feature>
<name>A0A506U8M1_9HYPH</name>
<proteinExistence type="predicted"/>
<keyword evidence="1" id="KW-0472">Membrane</keyword>
<comment type="caution">
    <text evidence="2">The sequence shown here is derived from an EMBL/GenBank/DDBJ whole genome shotgun (WGS) entry which is preliminary data.</text>
</comment>
<evidence type="ECO:0000313" key="3">
    <source>
        <dbReference type="Proteomes" id="UP000320314"/>
    </source>
</evidence>
<dbReference type="AlphaFoldDB" id="A0A506U8M1"/>
<keyword evidence="1" id="KW-0812">Transmembrane</keyword>
<keyword evidence="3" id="KW-1185">Reference proteome</keyword>
<accession>A0A506U8M1</accession>